<gene>
    <name evidence="2" type="ORF">PFISCL1PPCAC_5969</name>
</gene>
<feature type="transmembrane region" description="Helical" evidence="1">
    <location>
        <begin position="119"/>
        <end position="136"/>
    </location>
</feature>
<dbReference type="SUPFAM" id="SSF103473">
    <property type="entry name" value="MFS general substrate transporter"/>
    <property type="match status" value="1"/>
</dbReference>
<feature type="transmembrane region" description="Helical" evidence="1">
    <location>
        <begin position="21"/>
        <end position="38"/>
    </location>
</feature>
<evidence type="ECO:0008006" key="4">
    <source>
        <dbReference type="Google" id="ProtNLM"/>
    </source>
</evidence>
<dbReference type="GO" id="GO:0016020">
    <property type="term" value="C:membrane"/>
    <property type="evidence" value="ECO:0007669"/>
    <property type="project" value="TreeGrafter"/>
</dbReference>
<dbReference type="Proteomes" id="UP001432322">
    <property type="component" value="Unassembled WGS sequence"/>
</dbReference>
<dbReference type="EMBL" id="BTSY01000002">
    <property type="protein sequence ID" value="GMT14672.1"/>
    <property type="molecule type" value="Genomic_DNA"/>
</dbReference>
<accession>A0AAV5V7G0</accession>
<reference evidence="2" key="1">
    <citation type="submission" date="2023-10" db="EMBL/GenBank/DDBJ databases">
        <title>Genome assembly of Pristionchus species.</title>
        <authorList>
            <person name="Yoshida K."/>
            <person name="Sommer R.J."/>
        </authorList>
    </citation>
    <scope>NUCLEOTIDE SEQUENCE</scope>
    <source>
        <strain evidence="2">RS5133</strain>
    </source>
</reference>
<dbReference type="Gene3D" id="1.20.1250.20">
    <property type="entry name" value="MFS general substrate transporter like domains"/>
    <property type="match status" value="1"/>
</dbReference>
<name>A0AAV5V7G0_9BILA</name>
<protein>
    <recommendedName>
        <fullName evidence="4">SLC26A/SulP transporter domain-containing protein</fullName>
    </recommendedName>
</protein>
<dbReference type="PANTHER" id="PTHR45757">
    <property type="entry name" value="PROTEIN CBG23364-RELATED"/>
    <property type="match status" value="1"/>
</dbReference>
<keyword evidence="1" id="KW-0812">Transmembrane</keyword>
<evidence type="ECO:0000313" key="3">
    <source>
        <dbReference type="Proteomes" id="UP001432322"/>
    </source>
</evidence>
<organism evidence="2 3">
    <name type="scientific">Pristionchus fissidentatus</name>
    <dbReference type="NCBI Taxonomy" id="1538716"/>
    <lineage>
        <taxon>Eukaryota</taxon>
        <taxon>Metazoa</taxon>
        <taxon>Ecdysozoa</taxon>
        <taxon>Nematoda</taxon>
        <taxon>Chromadorea</taxon>
        <taxon>Rhabditida</taxon>
        <taxon>Rhabditina</taxon>
        <taxon>Diplogasteromorpha</taxon>
        <taxon>Diplogasteroidea</taxon>
        <taxon>Neodiplogasteridae</taxon>
        <taxon>Pristionchus</taxon>
    </lineage>
</organism>
<comment type="caution">
    <text evidence="2">The sequence shown here is derived from an EMBL/GenBank/DDBJ whole genome shotgun (WGS) entry which is preliminary data.</text>
</comment>
<keyword evidence="1" id="KW-1133">Transmembrane helix</keyword>
<dbReference type="AlphaFoldDB" id="A0AAV5V7G0"/>
<sequence length="148" mass="16425">DVTYSDKEGVPYKKMFTDIPILTSWFSAFADLLSLQLINQYEPVYFNDYLNYNIFKSGFLSAVPILAQFSAKLFSGISSDALKCISPTTNVKIYNSLALIVSGCLMIGLAFIPPTLVCIASITVTVCFIGFNTAGFNKSTTLRWRQDE</sequence>
<evidence type="ECO:0000256" key="1">
    <source>
        <dbReference type="SAM" id="Phobius"/>
    </source>
</evidence>
<keyword evidence="3" id="KW-1185">Reference proteome</keyword>
<feature type="transmembrane region" description="Helical" evidence="1">
    <location>
        <begin position="94"/>
        <end position="113"/>
    </location>
</feature>
<evidence type="ECO:0000313" key="2">
    <source>
        <dbReference type="EMBL" id="GMT14672.1"/>
    </source>
</evidence>
<keyword evidence="1" id="KW-0472">Membrane</keyword>
<dbReference type="InterPro" id="IPR036259">
    <property type="entry name" value="MFS_trans_sf"/>
</dbReference>
<proteinExistence type="predicted"/>
<dbReference type="PANTHER" id="PTHR45757:SF3">
    <property type="entry name" value="MFS DOMAIN-CONTAINING PROTEIN"/>
    <property type="match status" value="1"/>
</dbReference>
<feature type="non-terminal residue" evidence="2">
    <location>
        <position position="1"/>
    </location>
</feature>